<keyword evidence="2" id="KW-0472">Membrane</keyword>
<gene>
    <name evidence="3" type="ORF">KSX_18600</name>
</gene>
<name>A0A8J3HTI1_9CHLR</name>
<reference evidence="3" key="1">
    <citation type="submission" date="2020-10" db="EMBL/GenBank/DDBJ databases">
        <title>Taxonomic study of unclassified bacteria belonging to the class Ktedonobacteria.</title>
        <authorList>
            <person name="Yabe S."/>
            <person name="Wang C.M."/>
            <person name="Zheng Y."/>
            <person name="Sakai Y."/>
            <person name="Cavaletti L."/>
            <person name="Monciardini P."/>
            <person name="Donadio S."/>
        </authorList>
    </citation>
    <scope>NUCLEOTIDE SEQUENCE</scope>
    <source>
        <strain evidence="3">SOSP1-1</strain>
    </source>
</reference>
<feature type="transmembrane region" description="Helical" evidence="2">
    <location>
        <begin position="93"/>
        <end position="110"/>
    </location>
</feature>
<evidence type="ECO:0000256" key="1">
    <source>
        <dbReference type="SAM" id="MobiDB-lite"/>
    </source>
</evidence>
<dbReference type="EMBL" id="BNJF01000001">
    <property type="protein sequence ID" value="GHO43697.1"/>
    <property type="molecule type" value="Genomic_DNA"/>
</dbReference>
<feature type="transmembrane region" description="Helical" evidence="2">
    <location>
        <begin position="122"/>
        <end position="141"/>
    </location>
</feature>
<feature type="region of interest" description="Disordered" evidence="1">
    <location>
        <begin position="1"/>
        <end position="20"/>
    </location>
</feature>
<feature type="transmembrane region" description="Helical" evidence="2">
    <location>
        <begin position="60"/>
        <end position="81"/>
    </location>
</feature>
<keyword evidence="2" id="KW-1133">Transmembrane helix</keyword>
<proteinExistence type="predicted"/>
<protein>
    <recommendedName>
        <fullName evidence="5">DUF3054 domain-containing protein</fullName>
    </recommendedName>
</protein>
<keyword evidence="2" id="KW-0812">Transmembrane</keyword>
<evidence type="ECO:0000313" key="3">
    <source>
        <dbReference type="EMBL" id="GHO43697.1"/>
    </source>
</evidence>
<keyword evidence="4" id="KW-1185">Reference proteome</keyword>
<evidence type="ECO:0008006" key="5">
    <source>
        <dbReference type="Google" id="ProtNLM"/>
    </source>
</evidence>
<feature type="compositionally biased region" description="Polar residues" evidence="1">
    <location>
        <begin position="8"/>
        <end position="18"/>
    </location>
</feature>
<evidence type="ECO:0000313" key="4">
    <source>
        <dbReference type="Proteomes" id="UP000612362"/>
    </source>
</evidence>
<evidence type="ECO:0000256" key="2">
    <source>
        <dbReference type="SAM" id="Phobius"/>
    </source>
</evidence>
<dbReference type="InterPro" id="IPR021414">
    <property type="entry name" value="DUF3054"/>
</dbReference>
<dbReference type="Proteomes" id="UP000612362">
    <property type="component" value="Unassembled WGS sequence"/>
</dbReference>
<sequence>MKVKATRQQKPTIDSVPSTPVERSRVGHIINMGLGDLIAFLIVGVIGLNSHGETLEPANLLRVTWPVALAWFVLSPFFGVFRRDLASKPGRMATRTALAWLVACVGALLLRSVFETQKPPPVSFAIVTLLTNLVALFIWRLPMAKHNQNKLAKAQEQQA</sequence>
<accession>A0A8J3HTI1</accession>
<dbReference type="AlphaFoldDB" id="A0A8J3HTI1"/>
<dbReference type="PANTHER" id="PTHR35283:SF3">
    <property type="entry name" value="T12C22.21 PROTEIN"/>
    <property type="match status" value="1"/>
</dbReference>
<dbReference type="RefSeq" id="WP_220193156.1">
    <property type="nucleotide sequence ID" value="NZ_BNJF01000001.1"/>
</dbReference>
<comment type="caution">
    <text evidence="3">The sequence shown here is derived from an EMBL/GenBank/DDBJ whole genome shotgun (WGS) entry which is preliminary data.</text>
</comment>
<organism evidence="3 4">
    <name type="scientific">Ktedonospora formicarum</name>
    <dbReference type="NCBI Taxonomy" id="2778364"/>
    <lineage>
        <taxon>Bacteria</taxon>
        <taxon>Bacillati</taxon>
        <taxon>Chloroflexota</taxon>
        <taxon>Ktedonobacteria</taxon>
        <taxon>Ktedonobacterales</taxon>
        <taxon>Ktedonobacteraceae</taxon>
        <taxon>Ktedonospora</taxon>
    </lineage>
</organism>
<feature type="transmembrane region" description="Helical" evidence="2">
    <location>
        <begin position="29"/>
        <end position="48"/>
    </location>
</feature>
<dbReference type="Pfam" id="PF11255">
    <property type="entry name" value="DUF3054"/>
    <property type="match status" value="1"/>
</dbReference>
<dbReference type="PANTHER" id="PTHR35283">
    <property type="entry name" value="T12C22.21 PROTEIN"/>
    <property type="match status" value="1"/>
</dbReference>